<evidence type="ECO:0000259" key="6">
    <source>
        <dbReference type="Pfam" id="PF01095"/>
    </source>
</evidence>
<dbReference type="GO" id="GO:0009279">
    <property type="term" value="C:cell outer membrane"/>
    <property type="evidence" value="ECO:0007669"/>
    <property type="project" value="TreeGrafter"/>
</dbReference>
<dbReference type="AlphaFoldDB" id="A0A561TWI1"/>
<dbReference type="Gene3D" id="2.160.20.10">
    <property type="entry name" value="Single-stranded right-handed beta-helix, Pectin lyase-like"/>
    <property type="match status" value="1"/>
</dbReference>
<keyword evidence="8" id="KW-1185">Reference proteome</keyword>
<dbReference type="PRINTS" id="PR00396">
    <property type="entry name" value="SHIGARICIN"/>
</dbReference>
<dbReference type="PANTHER" id="PTHR31321:SF57">
    <property type="entry name" value="PECTINESTERASE 53-RELATED"/>
    <property type="match status" value="1"/>
</dbReference>
<dbReference type="InterPro" id="IPR036041">
    <property type="entry name" value="Ribosome-inact_prot_sf"/>
</dbReference>
<feature type="region of interest" description="Disordered" evidence="4">
    <location>
        <begin position="254"/>
        <end position="273"/>
    </location>
</feature>
<dbReference type="Proteomes" id="UP000317940">
    <property type="component" value="Unassembled WGS sequence"/>
</dbReference>
<dbReference type="SUPFAM" id="SSF56371">
    <property type="entry name" value="Ribosome inactivating proteins (RIP)"/>
    <property type="match status" value="1"/>
</dbReference>
<evidence type="ECO:0000313" key="7">
    <source>
        <dbReference type="EMBL" id="TWF91470.1"/>
    </source>
</evidence>
<dbReference type="Pfam" id="PF01095">
    <property type="entry name" value="Pectinesterase"/>
    <property type="match status" value="1"/>
</dbReference>
<evidence type="ECO:0000256" key="3">
    <source>
        <dbReference type="ARBA" id="ARBA00023085"/>
    </source>
</evidence>
<dbReference type="InterPro" id="IPR012334">
    <property type="entry name" value="Pectin_lyas_fold"/>
</dbReference>
<feature type="domain" description="Pectinesterase catalytic" evidence="6">
    <location>
        <begin position="340"/>
        <end position="648"/>
    </location>
</feature>
<proteinExistence type="inferred from homology"/>
<evidence type="ECO:0000256" key="4">
    <source>
        <dbReference type="SAM" id="MobiDB-lite"/>
    </source>
</evidence>
<evidence type="ECO:0000256" key="5">
    <source>
        <dbReference type="SAM" id="SignalP"/>
    </source>
</evidence>
<dbReference type="GO" id="GO:0030598">
    <property type="term" value="F:rRNA N-glycosylase activity"/>
    <property type="evidence" value="ECO:0007669"/>
    <property type="project" value="InterPro"/>
</dbReference>
<comment type="caution">
    <text evidence="7">The sequence shown here is derived from an EMBL/GenBank/DDBJ whole genome shotgun (WGS) entry which is preliminary data.</text>
</comment>
<feature type="signal peptide" evidence="5">
    <location>
        <begin position="1"/>
        <end position="45"/>
    </location>
</feature>
<dbReference type="Pfam" id="PF00161">
    <property type="entry name" value="RIP"/>
    <property type="match status" value="1"/>
</dbReference>
<evidence type="ECO:0000256" key="2">
    <source>
        <dbReference type="ARBA" id="ARBA00022801"/>
    </source>
</evidence>
<evidence type="ECO:0000313" key="8">
    <source>
        <dbReference type="Proteomes" id="UP000317940"/>
    </source>
</evidence>
<protein>
    <submittedName>
        <fullName evidence="7">Pectin methylesterase-like acyl-CoA thioesterase</fullName>
    </submittedName>
</protein>
<keyword evidence="5" id="KW-0732">Signal</keyword>
<dbReference type="GO" id="GO:0042545">
    <property type="term" value="P:cell wall modification"/>
    <property type="evidence" value="ECO:0007669"/>
    <property type="project" value="InterPro"/>
</dbReference>
<dbReference type="InterPro" id="IPR017989">
    <property type="entry name" value="Ribosome_inactivat_1/2"/>
</dbReference>
<dbReference type="InterPro" id="IPR011050">
    <property type="entry name" value="Pectin_lyase_fold/virulence"/>
</dbReference>
<accession>A0A561TWI1</accession>
<name>A0A561TWI1_9ACTN</name>
<gene>
    <name evidence="7" type="ORF">FHX73_12585</name>
</gene>
<comment type="similarity">
    <text evidence="1">Belongs to the pectinesterase family.</text>
</comment>
<dbReference type="GO" id="GO:0017148">
    <property type="term" value="P:negative regulation of translation"/>
    <property type="evidence" value="ECO:0007669"/>
    <property type="project" value="InterPro"/>
</dbReference>
<dbReference type="SUPFAM" id="SSF51126">
    <property type="entry name" value="Pectin lyase-like"/>
    <property type="match status" value="1"/>
</dbReference>
<dbReference type="EMBL" id="VIWT01000002">
    <property type="protein sequence ID" value="TWF91470.1"/>
    <property type="molecule type" value="Genomic_DNA"/>
</dbReference>
<dbReference type="PANTHER" id="PTHR31321">
    <property type="entry name" value="ACYL-COA THIOESTER HYDROLASE YBHC-RELATED"/>
    <property type="match status" value="1"/>
</dbReference>
<keyword evidence="2" id="KW-0378">Hydrolase</keyword>
<dbReference type="InterPro" id="IPR000070">
    <property type="entry name" value="Pectinesterase_cat"/>
</dbReference>
<feature type="chain" id="PRO_5021895462" evidence="5">
    <location>
        <begin position="46"/>
        <end position="656"/>
    </location>
</feature>
<dbReference type="InterPro" id="IPR016138">
    <property type="entry name" value="Ribosome_inactivat_prot_sub1"/>
</dbReference>
<dbReference type="GO" id="GO:0030599">
    <property type="term" value="F:pectinesterase activity"/>
    <property type="evidence" value="ECO:0007669"/>
    <property type="project" value="InterPro"/>
</dbReference>
<dbReference type="Gene3D" id="3.40.420.10">
    <property type="entry name" value="Ricin (A subunit), domain 1"/>
    <property type="match status" value="1"/>
</dbReference>
<evidence type="ECO:0000256" key="1">
    <source>
        <dbReference type="ARBA" id="ARBA00008891"/>
    </source>
</evidence>
<sequence length="656" mass="69964">MSTAITAVRPPRSRARLTLSVVVTVLLALLVGVISPFGAASTAHAAETNAPYWDQKTADFSGQNANPADHTAWVNTYNTVISEIRTRVTNGDLTYSVGNERQNNDFFRLRIIGDYGATTLVVNAANLYVIGYLNERTGVYFSMGGSTDDPTNASNPLNPLGVAPDMIDNTTVAQGDYGYLERLAGESRGNQRFGPNQLNDYTRILSAVPGTAYASAGNQAWAIMGLIQMFAEGARFDFISANIGTQVNNGGLQANQPLPIQGSGASQPDSTTQDATAMDFENNWSSLSNYVRQVINSVTPPRVQYYINTSLVLLTLDAIRQQLAVAYNPKGGGLLQVDPAVVAADGSGTFTTVQAAIDSIPADGEAHTITIRPGTYHEVINVPAKLTNLTIQGSTGNPEDVVITYGNAHGMLKPDGTPYGTTGSATATFRSSDLAVTGVTIVNSFDPNANPQIDQYSTQAVAVAALGDRQVYNNDRFIGTQDTVETVNNTTGVQNRQYFRNDFIAGTVDFLFGNATAVFDQDNLEEIDRGQALGGNVVAPNTDSSQKYGMLITNSNLFSSAAPNTFTLGRPWHNTPTAVGQLVVRDTTLPAGLITAAPWTDMTPDFHWWQARFAEYQNGGAGAGVNSNRPQLADAQAGDYTAANYLAGSDGWSPVW</sequence>
<keyword evidence="3" id="KW-0063">Aspartyl esterase</keyword>
<reference evidence="7 8" key="1">
    <citation type="submission" date="2019-06" db="EMBL/GenBank/DDBJ databases">
        <title>Sequencing the genomes of 1000 actinobacteria strains.</title>
        <authorList>
            <person name="Klenk H.-P."/>
        </authorList>
    </citation>
    <scope>NUCLEOTIDE SEQUENCE [LARGE SCALE GENOMIC DNA]</scope>
    <source>
        <strain evidence="7 8">DSM 44826</strain>
    </source>
</reference>
<dbReference type="InterPro" id="IPR001574">
    <property type="entry name" value="Ribosome_inactivat_prot"/>
</dbReference>
<organism evidence="7 8">
    <name type="scientific">Kitasatospora viridis</name>
    <dbReference type="NCBI Taxonomy" id="281105"/>
    <lineage>
        <taxon>Bacteria</taxon>
        <taxon>Bacillati</taxon>
        <taxon>Actinomycetota</taxon>
        <taxon>Actinomycetes</taxon>
        <taxon>Kitasatosporales</taxon>
        <taxon>Streptomycetaceae</taxon>
        <taxon>Kitasatospora</taxon>
    </lineage>
</organism>
<dbReference type="RefSeq" id="WP_170305138.1">
    <property type="nucleotide sequence ID" value="NZ_BAAAMZ010000010.1"/>
</dbReference>